<dbReference type="Proteomes" id="UP001257627">
    <property type="component" value="Unassembled WGS sequence"/>
</dbReference>
<evidence type="ECO:0000313" key="2">
    <source>
        <dbReference type="EMBL" id="MDU8993796.1"/>
    </source>
</evidence>
<evidence type="ECO:0000313" key="3">
    <source>
        <dbReference type="Proteomes" id="UP001257627"/>
    </source>
</evidence>
<gene>
    <name evidence="2" type="ORF">PU648_15980</name>
</gene>
<proteinExistence type="predicted"/>
<protein>
    <submittedName>
        <fullName evidence="2">Uncharacterized protein</fullName>
    </submittedName>
</protein>
<dbReference type="RefSeq" id="WP_225900498.1">
    <property type="nucleotide sequence ID" value="NZ_CP107955.1"/>
</dbReference>
<evidence type="ECO:0000256" key="1">
    <source>
        <dbReference type="SAM" id="Phobius"/>
    </source>
</evidence>
<sequence>MEDVGFRQRLADLRQPWQSGHALLVIPVVLIVVITVVDILVPADRPGPLQVACLYLAAEDEDQIGGDLYAATRTEDGQAR</sequence>
<keyword evidence="1" id="KW-1133">Transmembrane helix</keyword>
<keyword evidence="1" id="KW-0472">Membrane</keyword>
<dbReference type="EMBL" id="JARAKF010000001">
    <property type="protein sequence ID" value="MDU8993796.1"/>
    <property type="molecule type" value="Genomic_DNA"/>
</dbReference>
<keyword evidence="3" id="KW-1185">Reference proteome</keyword>
<organism evidence="2 3">
    <name type="scientific">Streptomyces mirabilis</name>
    <dbReference type="NCBI Taxonomy" id="68239"/>
    <lineage>
        <taxon>Bacteria</taxon>
        <taxon>Bacillati</taxon>
        <taxon>Actinomycetota</taxon>
        <taxon>Actinomycetes</taxon>
        <taxon>Kitasatosporales</taxon>
        <taxon>Streptomycetaceae</taxon>
        <taxon>Streptomyces</taxon>
    </lineage>
</organism>
<reference evidence="2 3" key="1">
    <citation type="submission" date="2023-02" db="EMBL/GenBank/DDBJ databases">
        <authorList>
            <person name="Maleckis M."/>
        </authorList>
    </citation>
    <scope>NUCLEOTIDE SEQUENCE [LARGE SCALE GENOMIC DNA]</scope>
    <source>
        <strain evidence="2 3">P8-A2</strain>
    </source>
</reference>
<name>A0ABU3UIP9_9ACTN</name>
<feature type="transmembrane region" description="Helical" evidence="1">
    <location>
        <begin position="20"/>
        <end position="41"/>
    </location>
</feature>
<accession>A0ABU3UIP9</accession>
<keyword evidence="1" id="KW-0812">Transmembrane</keyword>
<comment type="caution">
    <text evidence="2">The sequence shown here is derived from an EMBL/GenBank/DDBJ whole genome shotgun (WGS) entry which is preliminary data.</text>
</comment>